<dbReference type="Gene3D" id="3.40.47.10">
    <property type="match status" value="1"/>
</dbReference>
<protein>
    <submittedName>
        <fullName evidence="5">Beta-ketoacyl-[acyl-carrier-protein] synthase family protein</fullName>
        <ecNumber evidence="5">2.3.1.-</ecNumber>
    </submittedName>
</protein>
<dbReference type="InterPro" id="IPR000794">
    <property type="entry name" value="Beta-ketoacyl_synthase"/>
</dbReference>
<dbReference type="InterPro" id="IPR016039">
    <property type="entry name" value="Thiolase-like"/>
</dbReference>
<evidence type="ECO:0000313" key="5">
    <source>
        <dbReference type="EMBL" id="XBH03388.1"/>
    </source>
</evidence>
<dbReference type="InterPro" id="IPR018201">
    <property type="entry name" value="Ketoacyl_synth_AS"/>
</dbReference>
<dbReference type="InterPro" id="IPR020841">
    <property type="entry name" value="PKS_Beta-ketoAc_synthase_dom"/>
</dbReference>
<dbReference type="Pfam" id="PF02801">
    <property type="entry name" value="Ketoacyl-synt_C"/>
    <property type="match status" value="1"/>
</dbReference>
<dbReference type="SUPFAM" id="SSF53901">
    <property type="entry name" value="Thiolase-like"/>
    <property type="match status" value="1"/>
</dbReference>
<dbReference type="PANTHER" id="PTHR11712">
    <property type="entry name" value="POLYKETIDE SYNTHASE-RELATED"/>
    <property type="match status" value="1"/>
</dbReference>
<feature type="domain" description="Ketosynthase family 3 (KS3)" evidence="4">
    <location>
        <begin position="2"/>
        <end position="414"/>
    </location>
</feature>
<dbReference type="GO" id="GO:0004315">
    <property type="term" value="F:3-oxoacyl-[acyl-carrier-protein] synthase activity"/>
    <property type="evidence" value="ECO:0007669"/>
    <property type="project" value="InterPro"/>
</dbReference>
<sequence length="417" mass="43708">MSERIVVVGHSAITCLGRDLGTTWDGLVSGRSGLARHAMLNPESFLQDVGGVVEDFGPGSLGEDPAISRLGARFIHLSLAAARAAWSDAGLDGNRVEPERVAVVVGSALGGQDLLDAEQARMAKRRSLAISPFIVPGLIINQAAGQVAQHLGLNGPSVAPANACASGGHAIALGAMFLRAGEADFALCGAGESTFTPPIVNGFATMKALLPRRADDRSSSDPGQSSRPFSVDRAGFVLAEGAGMVALATESAANRLGLTIQAEYLGHALNTDGFHVSLPSKDKIIACLTTALRRADVRPDEIDYYNAHGTSTIMNDRIETEVVKTVFGEASRKLPVSSIKGAIGHSLGAASAIEAAICIRALLEQMIPPTINHIPDPELDLDYVPGEARDARLETVMTASFGFGGTNNALIFRRWNR</sequence>
<keyword evidence="2 3" id="KW-0808">Transferase</keyword>
<dbReference type="SMART" id="SM00825">
    <property type="entry name" value="PKS_KS"/>
    <property type="match status" value="1"/>
</dbReference>
<dbReference type="CDD" id="cd00834">
    <property type="entry name" value="KAS_I_II"/>
    <property type="match status" value="1"/>
</dbReference>
<evidence type="ECO:0000259" key="4">
    <source>
        <dbReference type="PROSITE" id="PS52004"/>
    </source>
</evidence>
<evidence type="ECO:0000256" key="1">
    <source>
        <dbReference type="ARBA" id="ARBA00008467"/>
    </source>
</evidence>
<dbReference type="GO" id="GO:0006633">
    <property type="term" value="P:fatty acid biosynthetic process"/>
    <property type="evidence" value="ECO:0007669"/>
    <property type="project" value="InterPro"/>
</dbReference>
<keyword evidence="5" id="KW-0012">Acyltransferase</keyword>
<proteinExistence type="inferred from homology"/>
<dbReference type="RefSeq" id="WP_406696120.1">
    <property type="nucleotide sequence ID" value="NZ_CP155447.1"/>
</dbReference>
<comment type="similarity">
    <text evidence="1 3">Belongs to the thiolase-like superfamily. Beta-ketoacyl-ACP synthases family.</text>
</comment>
<dbReference type="InterPro" id="IPR014031">
    <property type="entry name" value="Ketoacyl_synth_C"/>
</dbReference>
<organism evidence="5">
    <name type="scientific">Singulisphaera sp. Ch08</name>
    <dbReference type="NCBI Taxonomy" id="3120278"/>
    <lineage>
        <taxon>Bacteria</taxon>
        <taxon>Pseudomonadati</taxon>
        <taxon>Planctomycetota</taxon>
        <taxon>Planctomycetia</taxon>
        <taxon>Isosphaerales</taxon>
        <taxon>Isosphaeraceae</taxon>
        <taxon>Singulisphaera</taxon>
    </lineage>
</organism>
<dbReference type="InterPro" id="IPR014030">
    <property type="entry name" value="Ketoacyl_synth_N"/>
</dbReference>
<dbReference type="Pfam" id="PF00109">
    <property type="entry name" value="ketoacyl-synt"/>
    <property type="match status" value="1"/>
</dbReference>
<evidence type="ECO:0000256" key="3">
    <source>
        <dbReference type="RuleBase" id="RU003694"/>
    </source>
</evidence>
<reference evidence="5" key="1">
    <citation type="submission" date="2024-05" db="EMBL/GenBank/DDBJ databases">
        <title>Planctomycetes of the genus Singulisphaera possess chitinolytic capabilities.</title>
        <authorList>
            <person name="Ivanova A."/>
        </authorList>
    </citation>
    <scope>NUCLEOTIDE SEQUENCE</scope>
    <source>
        <strain evidence="5">Ch08T</strain>
    </source>
</reference>
<name>A0AAU7CEB3_9BACT</name>
<accession>A0AAU7CEB3</accession>
<dbReference type="EC" id="2.3.1.-" evidence="5"/>
<dbReference type="PROSITE" id="PS52004">
    <property type="entry name" value="KS3_2"/>
    <property type="match status" value="1"/>
</dbReference>
<dbReference type="AlphaFoldDB" id="A0AAU7CEB3"/>
<dbReference type="PANTHER" id="PTHR11712:SF336">
    <property type="entry name" value="3-OXOACYL-[ACYL-CARRIER-PROTEIN] SYNTHASE, MITOCHONDRIAL"/>
    <property type="match status" value="1"/>
</dbReference>
<evidence type="ECO:0000256" key="2">
    <source>
        <dbReference type="ARBA" id="ARBA00022679"/>
    </source>
</evidence>
<dbReference type="PROSITE" id="PS00606">
    <property type="entry name" value="KS3_1"/>
    <property type="match status" value="1"/>
</dbReference>
<dbReference type="EMBL" id="CP155447">
    <property type="protein sequence ID" value="XBH03388.1"/>
    <property type="molecule type" value="Genomic_DNA"/>
</dbReference>
<gene>
    <name evidence="5" type="ORF">V5E97_34520</name>
</gene>
<dbReference type="GO" id="GO:0005829">
    <property type="term" value="C:cytosol"/>
    <property type="evidence" value="ECO:0007669"/>
    <property type="project" value="TreeGrafter"/>
</dbReference>